<dbReference type="PANTHER" id="PTHR45947">
    <property type="entry name" value="SULFOQUINOVOSYL TRANSFERASE SQD2"/>
    <property type="match status" value="1"/>
</dbReference>
<dbReference type="EMBL" id="UWOC01000136">
    <property type="protein sequence ID" value="VCU08829.1"/>
    <property type="molecule type" value="Genomic_DNA"/>
</dbReference>
<gene>
    <name evidence="2" type="primary">kanE_1</name>
    <name evidence="2" type="ORF">RHODGE_RHODGE_01991</name>
</gene>
<dbReference type="OrthoDB" id="9790710at2"/>
<dbReference type="Pfam" id="PF13439">
    <property type="entry name" value="Glyco_transf_4"/>
    <property type="match status" value="1"/>
</dbReference>
<evidence type="ECO:0000313" key="3">
    <source>
        <dbReference type="Proteomes" id="UP000289200"/>
    </source>
</evidence>
<organism evidence="2 3">
    <name type="scientific">Rhodoplanes serenus</name>
    <dbReference type="NCBI Taxonomy" id="200615"/>
    <lineage>
        <taxon>Bacteria</taxon>
        <taxon>Pseudomonadati</taxon>
        <taxon>Pseudomonadota</taxon>
        <taxon>Alphaproteobacteria</taxon>
        <taxon>Hyphomicrobiales</taxon>
        <taxon>Nitrobacteraceae</taxon>
        <taxon>Rhodoplanes</taxon>
    </lineage>
</organism>
<dbReference type="Pfam" id="PF13692">
    <property type="entry name" value="Glyco_trans_1_4"/>
    <property type="match status" value="1"/>
</dbReference>
<dbReference type="SUPFAM" id="SSF53756">
    <property type="entry name" value="UDP-Glycosyltransferase/glycogen phosphorylase"/>
    <property type="match status" value="1"/>
</dbReference>
<evidence type="ECO:0000313" key="2">
    <source>
        <dbReference type="EMBL" id="VCU08829.1"/>
    </source>
</evidence>
<dbReference type="InterPro" id="IPR028098">
    <property type="entry name" value="Glyco_trans_4-like_N"/>
</dbReference>
<dbReference type="GO" id="GO:0016757">
    <property type="term" value="F:glycosyltransferase activity"/>
    <property type="evidence" value="ECO:0007669"/>
    <property type="project" value="TreeGrafter"/>
</dbReference>
<dbReference type="RefSeq" id="WP_129608845.1">
    <property type="nucleotide sequence ID" value="NZ_UWOC01000136.1"/>
</dbReference>
<name>A0A3S5CYC4_9BRAD</name>
<protein>
    <submittedName>
        <fullName evidence="2">Alpha-D-kanosaminyltransferase</fullName>
    </submittedName>
</protein>
<dbReference type="Gene3D" id="3.40.50.2000">
    <property type="entry name" value="Glycogen Phosphorylase B"/>
    <property type="match status" value="2"/>
</dbReference>
<sequence length="427" mass="46280">MISGEFRNGERIAYFTNSYPAVSHTFIRREIRALEGLGLTVVRYALRSEPDELIDPDDITELDKTHYVLRVGASDLISALRAIVVERGSALVPMLALALRIGWRSDRGLIRHVAYAAEAIVLAAWCRRDGVAHLHAHFGTNAAAIALLASRLAGIPYSFTAHGPDEFERAPYLALDRKLRLAAFAVCVSSYGRSQLMRWSTADQWSKIALVRCGLDNSFLDVQPSNPPTRPRFVCVGRLVEAKAQLLLVDAVRRLTELGREVELVLAGDGPMRAEIERAVADAGLEQRVTITGWVPAERVRAEIGAAQVLVLPSFAENLPVVIMEAMALGRPVISTYIAGIPELVEPGKSGWLIPAGDGIALFEAMQEALAAPSERLNAMGAAGRARVVAQHDVMTEAKKLERLFANAVGTAEDRDPAPSSIGQAAD</sequence>
<comment type="caution">
    <text evidence="2">The sequence shown here is derived from an EMBL/GenBank/DDBJ whole genome shotgun (WGS) entry which is preliminary data.</text>
</comment>
<dbReference type="InterPro" id="IPR050194">
    <property type="entry name" value="Glycosyltransferase_grp1"/>
</dbReference>
<feature type="domain" description="Glycosyltransferase subfamily 4-like N-terminal" evidence="1">
    <location>
        <begin position="117"/>
        <end position="216"/>
    </location>
</feature>
<dbReference type="Proteomes" id="UP000289200">
    <property type="component" value="Unassembled WGS sequence"/>
</dbReference>
<dbReference type="PANTHER" id="PTHR45947:SF15">
    <property type="entry name" value="TEICHURONIC ACID BIOSYNTHESIS GLYCOSYLTRANSFERASE TUAC-RELATED"/>
    <property type="match status" value="1"/>
</dbReference>
<proteinExistence type="predicted"/>
<reference evidence="3" key="1">
    <citation type="submission" date="2018-10" db="EMBL/GenBank/DDBJ databases">
        <authorList>
            <person name="Peiro R."/>
            <person name="Begona"/>
            <person name="Cbmso G."/>
            <person name="Lopez M."/>
            <person name="Gonzalez S."/>
            <person name="Sacristan E."/>
            <person name="Castillo E."/>
        </authorList>
    </citation>
    <scope>NUCLEOTIDE SEQUENCE [LARGE SCALE GENOMIC DNA]</scope>
</reference>
<accession>A0A3S5CYC4</accession>
<keyword evidence="3" id="KW-1185">Reference proteome</keyword>
<dbReference type="AlphaFoldDB" id="A0A3S5CYC4"/>
<evidence type="ECO:0000259" key="1">
    <source>
        <dbReference type="Pfam" id="PF13439"/>
    </source>
</evidence>